<dbReference type="EMBL" id="JASCZI010181244">
    <property type="protein sequence ID" value="MED6179393.1"/>
    <property type="molecule type" value="Genomic_DNA"/>
</dbReference>
<sequence length="157" mass="17971">MKSEDENVKKHKPPGVDPEHWRFFLRYRLSDDTQENTENRSKQVYTHTGGSMTLARRVEEENDSLAQVLEKEHPGRLRGMGAGPCPTQIINHGTQHTSLESHVDVEEYKREIFDLKAEAAEEKKKRHSMEHIVRCLLQQQGDNVPPNIAAEMDSLGS</sequence>
<name>A0ABU6W5Q3_9FABA</name>
<accession>A0ABU6W5Q3</accession>
<proteinExistence type="predicted"/>
<evidence type="ECO:0000256" key="1">
    <source>
        <dbReference type="SAM" id="MobiDB-lite"/>
    </source>
</evidence>
<organism evidence="2 3">
    <name type="scientific">Stylosanthes scabra</name>
    <dbReference type="NCBI Taxonomy" id="79078"/>
    <lineage>
        <taxon>Eukaryota</taxon>
        <taxon>Viridiplantae</taxon>
        <taxon>Streptophyta</taxon>
        <taxon>Embryophyta</taxon>
        <taxon>Tracheophyta</taxon>
        <taxon>Spermatophyta</taxon>
        <taxon>Magnoliopsida</taxon>
        <taxon>eudicotyledons</taxon>
        <taxon>Gunneridae</taxon>
        <taxon>Pentapetalae</taxon>
        <taxon>rosids</taxon>
        <taxon>fabids</taxon>
        <taxon>Fabales</taxon>
        <taxon>Fabaceae</taxon>
        <taxon>Papilionoideae</taxon>
        <taxon>50 kb inversion clade</taxon>
        <taxon>dalbergioids sensu lato</taxon>
        <taxon>Dalbergieae</taxon>
        <taxon>Pterocarpus clade</taxon>
        <taxon>Stylosanthes</taxon>
    </lineage>
</organism>
<reference evidence="2 3" key="1">
    <citation type="journal article" date="2023" name="Plants (Basel)">
        <title>Bridging the Gap: Combining Genomics and Transcriptomics Approaches to Understand Stylosanthes scabra, an Orphan Legume from the Brazilian Caatinga.</title>
        <authorList>
            <person name="Ferreira-Neto J.R.C."/>
            <person name="da Silva M.D."/>
            <person name="Binneck E."/>
            <person name="de Melo N.F."/>
            <person name="da Silva R.H."/>
            <person name="de Melo A.L.T.M."/>
            <person name="Pandolfi V."/>
            <person name="Bustamante F.O."/>
            <person name="Brasileiro-Vidal A.C."/>
            <person name="Benko-Iseppon A.M."/>
        </authorList>
    </citation>
    <scope>NUCLEOTIDE SEQUENCE [LARGE SCALE GENOMIC DNA]</scope>
    <source>
        <tissue evidence="2">Leaves</tissue>
    </source>
</reference>
<protein>
    <submittedName>
        <fullName evidence="2">Uncharacterized protein</fullName>
    </submittedName>
</protein>
<dbReference type="Proteomes" id="UP001341840">
    <property type="component" value="Unassembled WGS sequence"/>
</dbReference>
<comment type="caution">
    <text evidence="2">The sequence shown here is derived from an EMBL/GenBank/DDBJ whole genome shotgun (WGS) entry which is preliminary data.</text>
</comment>
<feature type="region of interest" description="Disordered" evidence="1">
    <location>
        <begin position="32"/>
        <end position="54"/>
    </location>
</feature>
<gene>
    <name evidence="2" type="ORF">PIB30_000506</name>
</gene>
<evidence type="ECO:0000313" key="3">
    <source>
        <dbReference type="Proteomes" id="UP001341840"/>
    </source>
</evidence>
<feature type="compositionally biased region" description="Polar residues" evidence="1">
    <location>
        <begin position="88"/>
        <end position="98"/>
    </location>
</feature>
<feature type="region of interest" description="Disordered" evidence="1">
    <location>
        <begin position="73"/>
        <end position="100"/>
    </location>
</feature>
<feature type="compositionally biased region" description="Polar residues" evidence="1">
    <location>
        <begin position="42"/>
        <end position="51"/>
    </location>
</feature>
<evidence type="ECO:0000313" key="2">
    <source>
        <dbReference type="EMBL" id="MED6179393.1"/>
    </source>
</evidence>
<keyword evidence="3" id="KW-1185">Reference proteome</keyword>